<comment type="caution">
    <text evidence="1">The sequence shown here is derived from an EMBL/GenBank/DDBJ whole genome shotgun (WGS) entry which is preliminary data.</text>
</comment>
<dbReference type="AlphaFoldDB" id="A0A820I6X6"/>
<gene>
    <name evidence="1" type="ORF">OKA104_LOCUS46383</name>
</gene>
<dbReference type="PANTHER" id="PTHR42905:SF5">
    <property type="entry name" value="CARBOXYVINYL-CARBOXYPHOSPHONATE PHOSPHORYLMUTASE, CHLOROPLASTIC"/>
    <property type="match status" value="1"/>
</dbReference>
<dbReference type="Proteomes" id="UP000663881">
    <property type="component" value="Unassembled WGS sequence"/>
</dbReference>
<protein>
    <submittedName>
        <fullName evidence="1">Uncharacterized protein</fullName>
    </submittedName>
</protein>
<evidence type="ECO:0000313" key="2">
    <source>
        <dbReference type="Proteomes" id="UP000663881"/>
    </source>
</evidence>
<dbReference type="InterPro" id="IPR015813">
    <property type="entry name" value="Pyrv/PenolPyrv_kinase-like_dom"/>
</dbReference>
<evidence type="ECO:0000313" key="1">
    <source>
        <dbReference type="EMBL" id="CAF4304492.1"/>
    </source>
</evidence>
<organism evidence="1 2">
    <name type="scientific">Adineta steineri</name>
    <dbReference type="NCBI Taxonomy" id="433720"/>
    <lineage>
        <taxon>Eukaryota</taxon>
        <taxon>Metazoa</taxon>
        <taxon>Spiralia</taxon>
        <taxon>Gnathifera</taxon>
        <taxon>Rotifera</taxon>
        <taxon>Eurotatoria</taxon>
        <taxon>Bdelloidea</taxon>
        <taxon>Adinetida</taxon>
        <taxon>Adinetidae</taxon>
        <taxon>Adineta</taxon>
    </lineage>
</organism>
<feature type="non-terminal residue" evidence="1">
    <location>
        <position position="1"/>
    </location>
</feature>
<sequence length="88" mass="10002">SLCVNIFEGGGRTPWVSPNDLHKMGFSMILYPTTILFRVTHAIEQAAADLIAGKQLSAKDSVNFKKYEDIVGLPQWKEIEEKFHHEEE</sequence>
<dbReference type="InterPro" id="IPR040442">
    <property type="entry name" value="Pyrv_kinase-like_dom_sf"/>
</dbReference>
<reference evidence="1" key="1">
    <citation type="submission" date="2021-02" db="EMBL/GenBank/DDBJ databases">
        <authorList>
            <person name="Nowell W R."/>
        </authorList>
    </citation>
    <scope>NUCLEOTIDE SEQUENCE</scope>
</reference>
<dbReference type="PANTHER" id="PTHR42905">
    <property type="entry name" value="PHOSPHOENOLPYRUVATE CARBOXYLASE"/>
    <property type="match status" value="1"/>
</dbReference>
<accession>A0A820I6X6</accession>
<dbReference type="SUPFAM" id="SSF51621">
    <property type="entry name" value="Phosphoenolpyruvate/pyruvate domain"/>
    <property type="match status" value="1"/>
</dbReference>
<dbReference type="GO" id="GO:0003824">
    <property type="term" value="F:catalytic activity"/>
    <property type="evidence" value="ECO:0007669"/>
    <property type="project" value="InterPro"/>
</dbReference>
<dbReference type="Gene3D" id="3.20.20.60">
    <property type="entry name" value="Phosphoenolpyruvate-binding domains"/>
    <property type="match status" value="1"/>
</dbReference>
<proteinExistence type="predicted"/>
<name>A0A820I6X6_9BILA</name>
<dbReference type="EMBL" id="CAJOAY010016789">
    <property type="protein sequence ID" value="CAF4304492.1"/>
    <property type="molecule type" value="Genomic_DNA"/>
</dbReference>